<dbReference type="UniPathway" id="UPA00251">
    <property type="reaction ID" value="UER00324"/>
</dbReference>
<keyword evidence="8" id="KW-0496">Mitochondrion</keyword>
<dbReference type="GO" id="GO:0005743">
    <property type="term" value="C:mitochondrial inner membrane"/>
    <property type="evidence" value="ECO:0007669"/>
    <property type="project" value="UniProtKB-SubCell"/>
</dbReference>
<comment type="cofactor">
    <cofactor evidence="13">
        <name>FAD</name>
        <dbReference type="ChEBI" id="CHEBI:57692"/>
    </cofactor>
    <text evidence="13">Binds 1 FAD per subunit.</text>
</comment>
<dbReference type="Gene3D" id="3.50.50.60">
    <property type="entry name" value="FAD/NAD(P)-binding domain"/>
    <property type="match status" value="1"/>
</dbReference>
<dbReference type="SUPFAM" id="SSF51905">
    <property type="entry name" value="FAD/NAD(P)-binding domain"/>
    <property type="match status" value="1"/>
</dbReference>
<comment type="function">
    <text evidence="1 13">Catalyzes the 6-electron oxidation of protoporphyrinogen-IX to form protoporphyrin-IX.</text>
</comment>
<evidence type="ECO:0000313" key="16">
    <source>
        <dbReference type="EMBL" id="CCH60941.1"/>
    </source>
</evidence>
<dbReference type="InterPro" id="IPR050464">
    <property type="entry name" value="Zeta_carotene_desat/Oxidored"/>
</dbReference>
<keyword evidence="9 13" id="KW-0350">Heme biosynthesis</keyword>
<dbReference type="GO" id="GO:0006782">
    <property type="term" value="P:protoporphyrinogen IX biosynthetic process"/>
    <property type="evidence" value="ECO:0007669"/>
    <property type="project" value="UniProtKB-UniRule"/>
</dbReference>
<dbReference type="EC" id="1.3.3.4" evidence="4 13"/>
<feature type="domain" description="Amine oxidase" evidence="15">
    <location>
        <begin position="22"/>
        <end position="515"/>
    </location>
</feature>
<evidence type="ECO:0000256" key="7">
    <source>
        <dbReference type="ARBA" id="ARBA00023002"/>
    </source>
</evidence>
<dbReference type="PANTHER" id="PTHR42923">
    <property type="entry name" value="PROTOPORPHYRINOGEN OXIDASE"/>
    <property type="match status" value="1"/>
</dbReference>
<dbReference type="Proteomes" id="UP000002866">
    <property type="component" value="Chromosome 4"/>
</dbReference>
<keyword evidence="10 13" id="KW-0627">Porphyrin biosynthesis</keyword>
<feature type="transmembrane region" description="Helical" evidence="14">
    <location>
        <begin position="12"/>
        <end position="30"/>
    </location>
</feature>
<dbReference type="SUPFAM" id="SSF54373">
    <property type="entry name" value="FAD-linked reductases, C-terminal domain"/>
    <property type="match status" value="1"/>
</dbReference>
<dbReference type="InParanoid" id="I2H3I9"/>
<dbReference type="InterPro" id="IPR004572">
    <property type="entry name" value="Protoporphyrinogen_oxidase"/>
</dbReference>
<evidence type="ECO:0000256" key="3">
    <source>
        <dbReference type="ARBA" id="ARBA00010551"/>
    </source>
</evidence>
<proteinExistence type="inferred from homology"/>
<evidence type="ECO:0000259" key="15">
    <source>
        <dbReference type="Pfam" id="PF01593"/>
    </source>
</evidence>
<protein>
    <recommendedName>
        <fullName evidence="11 13">Protoporphyrinogen oxidase</fullName>
        <ecNumber evidence="4 13">1.3.3.4</ecNumber>
    </recommendedName>
</protein>
<dbReference type="eggNOG" id="KOG1276">
    <property type="taxonomic scope" value="Eukaryota"/>
</dbReference>
<dbReference type="EMBL" id="HE806319">
    <property type="protein sequence ID" value="CCH60941.1"/>
    <property type="molecule type" value="Genomic_DNA"/>
</dbReference>
<evidence type="ECO:0000256" key="12">
    <source>
        <dbReference type="ARBA" id="ARBA00047554"/>
    </source>
</evidence>
<evidence type="ECO:0000256" key="9">
    <source>
        <dbReference type="ARBA" id="ARBA00023133"/>
    </source>
</evidence>
<comment type="pathway">
    <text evidence="2 13">Porphyrin-containing compound metabolism; protoporphyrin-IX biosynthesis; protoporphyrin-IX from protoporphyrinogen-IX: step 1/1.</text>
</comment>
<comment type="subcellular location">
    <subcellularLocation>
        <location evidence="13">Mitochondrion inner membrane</location>
    </subcellularLocation>
</comment>
<evidence type="ECO:0000256" key="13">
    <source>
        <dbReference type="RuleBase" id="RU367069"/>
    </source>
</evidence>
<keyword evidence="14" id="KW-0812">Transmembrane</keyword>
<dbReference type="OrthoDB" id="438553at2759"/>
<dbReference type="FunFam" id="3.50.50.60:FF:000276">
    <property type="entry name" value="Protoporphyrinogen oxidase"/>
    <property type="match status" value="1"/>
</dbReference>
<evidence type="ECO:0000256" key="5">
    <source>
        <dbReference type="ARBA" id="ARBA00022630"/>
    </source>
</evidence>
<organism evidence="16 17">
    <name type="scientific">Henningerozyma blattae (strain ATCC 34711 / CBS 6284 / DSM 70876 / NBRC 10599 / NRRL Y-10934 / UCD 77-7)</name>
    <name type="common">Yeast</name>
    <name type="synonym">Tetrapisispora blattae</name>
    <dbReference type="NCBI Taxonomy" id="1071380"/>
    <lineage>
        <taxon>Eukaryota</taxon>
        <taxon>Fungi</taxon>
        <taxon>Dikarya</taxon>
        <taxon>Ascomycota</taxon>
        <taxon>Saccharomycotina</taxon>
        <taxon>Saccharomycetes</taxon>
        <taxon>Saccharomycetales</taxon>
        <taxon>Saccharomycetaceae</taxon>
        <taxon>Henningerozyma</taxon>
    </lineage>
</organism>
<evidence type="ECO:0000256" key="10">
    <source>
        <dbReference type="ARBA" id="ARBA00023244"/>
    </source>
</evidence>
<dbReference type="PANTHER" id="PTHR42923:SF3">
    <property type="entry name" value="PROTOPORPHYRINOGEN OXIDASE"/>
    <property type="match status" value="1"/>
</dbReference>
<evidence type="ECO:0000256" key="11">
    <source>
        <dbReference type="ARBA" id="ARBA00044160"/>
    </source>
</evidence>
<keyword evidence="5 13" id="KW-0285">Flavoprotein</keyword>
<dbReference type="GO" id="GO:0004729">
    <property type="term" value="F:oxygen-dependent protoporphyrinogen oxidase activity"/>
    <property type="evidence" value="ECO:0007669"/>
    <property type="project" value="UniProtKB-UniRule"/>
</dbReference>
<dbReference type="HOGENOM" id="CLU_009629_1_2_1"/>
<evidence type="ECO:0000256" key="14">
    <source>
        <dbReference type="SAM" id="Phobius"/>
    </source>
</evidence>
<keyword evidence="14" id="KW-0472">Membrane</keyword>
<name>I2H3I9_HENB6</name>
<dbReference type="RefSeq" id="XP_004180460.1">
    <property type="nucleotide sequence ID" value="XM_004180412.1"/>
</dbReference>
<sequence length="553" mass="62553">MLKSVSKLPSNANVAVIGGGFTGLTFTYFLNKLRPDVKITIFEGQNRTGGWIESKRLQLNDNDNNVIRFEKGPRTLRGVSDGTVLMVDMLEEIGKDTEAQLYHISKNAKANKQFLLDTNNRLIQVPNSLKTLLKFSFNPLGKGLYKSLIGEWKRNGPANPQMDESVASLLTRRFGSDQISKNIMSALYRGIYAGDVKALSAQRTCNRMFLNDRKYGSFTKAIWNNIFHKKSKKEIDPSNSPLLNPRLSIYQKAFHRDKTKIHELANTLKNYPLLGFKNGIETFPKLVRQYLEKSSNVNIHCGNPVSSVIKNKKDMNKLIVELQDGKLYDTFDHVRFTINPEAIGQIMNKQDVSLSKELSKVNSSTTVVVSYYLPNKNVIKKEYEGFGFLVPSSTDKSNLGKVLGVVFDSCVEHSFKPLALNKFFDDNKTTQTEIREKAKEYTKLTIMLGGYMLKNKDDPLFDRSKAIDIAKKTLHNVMDISEKDLDQGLWDYSVATNSLPQYFVGYDDWQKDVEKKFKDNFDNQVSLGGMGFARTPSLSDLVLNNCQASIDLS</sequence>
<dbReference type="InterPro" id="IPR036188">
    <property type="entry name" value="FAD/NAD-bd_sf"/>
</dbReference>
<gene>
    <name evidence="16" type="primary">TBLA0D04450</name>
    <name evidence="16" type="ORF">TBLA_0D04450</name>
</gene>
<keyword evidence="17" id="KW-1185">Reference proteome</keyword>
<dbReference type="FunCoup" id="I2H3I9">
    <property type="interactions" value="532"/>
</dbReference>
<dbReference type="OMA" id="EHNQAVQ"/>
<comment type="similarity">
    <text evidence="3 13">Belongs to the protoporphyrinogen/coproporphyrinogen oxidase family. Protoporphyrinogen oxidase subfamily.</text>
</comment>
<accession>I2H3I9</accession>
<evidence type="ECO:0000313" key="17">
    <source>
        <dbReference type="Proteomes" id="UP000002866"/>
    </source>
</evidence>
<evidence type="ECO:0000256" key="6">
    <source>
        <dbReference type="ARBA" id="ARBA00022827"/>
    </source>
</evidence>
<keyword evidence="6 13" id="KW-0274">FAD</keyword>
<keyword evidence="7 13" id="KW-0560">Oxidoreductase</keyword>
<dbReference type="NCBIfam" id="TIGR00562">
    <property type="entry name" value="proto_IX_ox"/>
    <property type="match status" value="1"/>
</dbReference>
<comment type="catalytic activity">
    <reaction evidence="12 13">
        <text>protoporphyrinogen IX + 3 O2 = protoporphyrin IX + 3 H2O2</text>
        <dbReference type="Rhea" id="RHEA:25576"/>
        <dbReference type="ChEBI" id="CHEBI:15379"/>
        <dbReference type="ChEBI" id="CHEBI:16240"/>
        <dbReference type="ChEBI" id="CHEBI:57306"/>
        <dbReference type="ChEBI" id="CHEBI:57307"/>
        <dbReference type="EC" id="1.3.3.4"/>
    </reaction>
</comment>
<evidence type="ECO:0000256" key="1">
    <source>
        <dbReference type="ARBA" id="ARBA00002600"/>
    </source>
</evidence>
<dbReference type="InterPro" id="IPR002937">
    <property type="entry name" value="Amino_oxidase"/>
</dbReference>
<dbReference type="AlphaFoldDB" id="I2H3I9"/>
<dbReference type="STRING" id="1071380.I2H3I9"/>
<dbReference type="KEGG" id="tbl:TBLA_0D04450"/>
<dbReference type="GeneID" id="14495977"/>
<evidence type="ECO:0000256" key="2">
    <source>
        <dbReference type="ARBA" id="ARBA00005073"/>
    </source>
</evidence>
<evidence type="ECO:0000256" key="4">
    <source>
        <dbReference type="ARBA" id="ARBA00012867"/>
    </source>
</evidence>
<keyword evidence="14" id="KW-1133">Transmembrane helix</keyword>
<evidence type="ECO:0000256" key="8">
    <source>
        <dbReference type="ARBA" id="ARBA00023128"/>
    </source>
</evidence>
<dbReference type="Pfam" id="PF01593">
    <property type="entry name" value="Amino_oxidase"/>
    <property type="match status" value="1"/>
</dbReference>
<reference evidence="16 17" key="1">
    <citation type="journal article" date="2011" name="Proc. Natl. Acad. Sci. U.S.A.">
        <title>Evolutionary erosion of yeast sex chromosomes by mating-type switching accidents.</title>
        <authorList>
            <person name="Gordon J.L."/>
            <person name="Armisen D."/>
            <person name="Proux-Wera E."/>
            <person name="Oheigeartaigh S.S."/>
            <person name="Byrne K.P."/>
            <person name="Wolfe K.H."/>
        </authorList>
    </citation>
    <scope>NUCLEOTIDE SEQUENCE [LARGE SCALE GENOMIC DNA]</scope>
    <source>
        <strain evidence="17">ATCC 34711 / CBS 6284 / DSM 70876 / NBRC 10599 / NRRL Y-10934 / UCD 77-7</strain>
    </source>
</reference>